<evidence type="ECO:0000313" key="3">
    <source>
        <dbReference type="Proteomes" id="UP000026961"/>
    </source>
</evidence>
<dbReference type="EnsemblPlants" id="OGLUM02G00380.1">
    <property type="protein sequence ID" value="OGLUM02G00380.1"/>
    <property type="gene ID" value="OGLUM02G00380"/>
</dbReference>
<protein>
    <submittedName>
        <fullName evidence="2">Uncharacterized protein</fullName>
    </submittedName>
</protein>
<sequence>MASGWYLVVARLATMAAWARGNFDAVVTRVPLAIVTMGCVGDGLDSELLLLRHHWTYAPSSPLQPPALVVMGFSSTTCQIEEIDTRYGLQQVRLVVCPCSLWLSDLLFQLDKCFV</sequence>
<reference evidence="2" key="1">
    <citation type="submission" date="2015-04" db="UniProtKB">
        <authorList>
            <consortium name="EnsemblPlants"/>
        </authorList>
    </citation>
    <scope>IDENTIFICATION</scope>
</reference>
<evidence type="ECO:0000256" key="1">
    <source>
        <dbReference type="SAM" id="SignalP"/>
    </source>
</evidence>
<keyword evidence="1" id="KW-0732">Signal</keyword>
<evidence type="ECO:0000313" key="2">
    <source>
        <dbReference type="EnsemblPlants" id="OGLUM02G00380.1"/>
    </source>
</evidence>
<proteinExistence type="predicted"/>
<accession>A0A0D9YL24</accession>
<reference evidence="2" key="2">
    <citation type="submission" date="2018-05" db="EMBL/GenBank/DDBJ databases">
        <title>OgluRS3 (Oryza glumaepatula Reference Sequence Version 3).</title>
        <authorList>
            <person name="Zhang J."/>
            <person name="Kudrna D."/>
            <person name="Lee S."/>
            <person name="Talag J."/>
            <person name="Welchert J."/>
            <person name="Wing R.A."/>
        </authorList>
    </citation>
    <scope>NUCLEOTIDE SEQUENCE [LARGE SCALE GENOMIC DNA]</scope>
</reference>
<dbReference type="AlphaFoldDB" id="A0A0D9YL24"/>
<keyword evidence="3" id="KW-1185">Reference proteome</keyword>
<dbReference type="HOGENOM" id="CLU_169914_0_0_1"/>
<feature type="signal peptide" evidence="1">
    <location>
        <begin position="1"/>
        <end position="19"/>
    </location>
</feature>
<dbReference type="Gramene" id="OGLUM02G00380.1">
    <property type="protein sequence ID" value="OGLUM02G00380.1"/>
    <property type="gene ID" value="OGLUM02G00380"/>
</dbReference>
<dbReference type="Proteomes" id="UP000026961">
    <property type="component" value="Chromosome 2"/>
</dbReference>
<feature type="chain" id="PRO_5002351265" evidence="1">
    <location>
        <begin position="20"/>
        <end position="115"/>
    </location>
</feature>
<name>A0A0D9YL24_9ORYZ</name>
<organism evidence="2">
    <name type="scientific">Oryza glumipatula</name>
    <dbReference type="NCBI Taxonomy" id="40148"/>
    <lineage>
        <taxon>Eukaryota</taxon>
        <taxon>Viridiplantae</taxon>
        <taxon>Streptophyta</taxon>
        <taxon>Embryophyta</taxon>
        <taxon>Tracheophyta</taxon>
        <taxon>Spermatophyta</taxon>
        <taxon>Magnoliopsida</taxon>
        <taxon>Liliopsida</taxon>
        <taxon>Poales</taxon>
        <taxon>Poaceae</taxon>
        <taxon>BOP clade</taxon>
        <taxon>Oryzoideae</taxon>
        <taxon>Oryzeae</taxon>
        <taxon>Oryzinae</taxon>
        <taxon>Oryza</taxon>
    </lineage>
</organism>